<evidence type="ECO:0000259" key="2">
    <source>
        <dbReference type="PROSITE" id="PS50191"/>
    </source>
</evidence>
<evidence type="ECO:0000313" key="4">
    <source>
        <dbReference type="Proteomes" id="UP000193498"/>
    </source>
</evidence>
<sequence>MAANNSTSSPYLIFEGQPPESPLEKLTAEQQKLHSSLRQQVDKEFKDPSKDLRENLFDDSSLYRYLKATNWSVQNAFDRLEKTKQWRETFRPNEITFEAVRDQALQKSNYVNGFDMYGRPVIYLKKVADKHQDKDPEEGFKLLIFCLERAIKVMPPTVHQLVVIMDFTLYSESKSIPLNIAKRTIDTLANHYPERLGLSIMYNAPWVFSMFFNMVQPFLDKVTKEKIKFVKKKMADSSSPFAIIPADLLETTYGGNLPFDYDHDQYYQRTKELDLLC</sequence>
<dbReference type="InterPro" id="IPR036273">
    <property type="entry name" value="CRAL/TRIO_N_dom_sf"/>
</dbReference>
<feature type="region of interest" description="Disordered" evidence="1">
    <location>
        <begin position="1"/>
        <end position="39"/>
    </location>
</feature>
<dbReference type="InterPro" id="IPR001251">
    <property type="entry name" value="CRAL-TRIO_dom"/>
</dbReference>
<dbReference type="AlphaFoldDB" id="A0A1Y1YVQ1"/>
<dbReference type="InterPro" id="IPR052578">
    <property type="entry name" value="PI_Transfer_CRAL-TRIO"/>
</dbReference>
<dbReference type="Pfam" id="PF03765">
    <property type="entry name" value="CRAL_TRIO_N"/>
    <property type="match status" value="1"/>
</dbReference>
<organism evidence="3 4">
    <name type="scientific">Basidiobolus meristosporus CBS 931.73</name>
    <dbReference type="NCBI Taxonomy" id="1314790"/>
    <lineage>
        <taxon>Eukaryota</taxon>
        <taxon>Fungi</taxon>
        <taxon>Fungi incertae sedis</taxon>
        <taxon>Zoopagomycota</taxon>
        <taxon>Entomophthoromycotina</taxon>
        <taxon>Basidiobolomycetes</taxon>
        <taxon>Basidiobolales</taxon>
        <taxon>Basidiobolaceae</taxon>
        <taxon>Basidiobolus</taxon>
    </lineage>
</organism>
<feature type="compositionally biased region" description="Polar residues" evidence="1">
    <location>
        <begin position="1"/>
        <end position="10"/>
    </location>
</feature>
<dbReference type="PANTHER" id="PTHR45824:SF29">
    <property type="entry name" value="GH16843P"/>
    <property type="match status" value="1"/>
</dbReference>
<name>A0A1Y1YVQ1_9FUNG</name>
<dbReference type="InterPro" id="IPR036865">
    <property type="entry name" value="CRAL-TRIO_dom_sf"/>
</dbReference>
<dbReference type="GO" id="GO:0008526">
    <property type="term" value="F:phosphatidylinositol transfer activity"/>
    <property type="evidence" value="ECO:0007669"/>
    <property type="project" value="TreeGrafter"/>
</dbReference>
<proteinExistence type="predicted"/>
<dbReference type="Gene3D" id="3.40.525.10">
    <property type="entry name" value="CRAL-TRIO lipid binding domain"/>
    <property type="match status" value="1"/>
</dbReference>
<dbReference type="PANTHER" id="PTHR45824">
    <property type="entry name" value="GH16843P"/>
    <property type="match status" value="1"/>
</dbReference>
<accession>A0A1Y1YVQ1</accession>
<comment type="caution">
    <text evidence="3">The sequence shown here is derived from an EMBL/GenBank/DDBJ whole genome shotgun (WGS) entry which is preliminary data.</text>
</comment>
<dbReference type="CDD" id="cd00170">
    <property type="entry name" value="SEC14"/>
    <property type="match status" value="1"/>
</dbReference>
<dbReference type="SUPFAM" id="SSF46938">
    <property type="entry name" value="CRAL/TRIO N-terminal domain"/>
    <property type="match status" value="1"/>
</dbReference>
<feature type="domain" description="CRAL-TRIO" evidence="2">
    <location>
        <begin position="98"/>
        <end position="261"/>
    </location>
</feature>
<dbReference type="SUPFAM" id="SSF52087">
    <property type="entry name" value="CRAL/TRIO domain"/>
    <property type="match status" value="1"/>
</dbReference>
<feature type="compositionally biased region" description="Polar residues" evidence="1">
    <location>
        <begin position="28"/>
        <end position="39"/>
    </location>
</feature>
<dbReference type="STRING" id="1314790.A0A1Y1YVQ1"/>
<dbReference type="Proteomes" id="UP000193498">
    <property type="component" value="Unassembled WGS sequence"/>
</dbReference>
<evidence type="ECO:0000313" key="3">
    <source>
        <dbReference type="EMBL" id="ORY02110.1"/>
    </source>
</evidence>
<dbReference type="OrthoDB" id="75724at2759"/>
<keyword evidence="4" id="KW-1185">Reference proteome</keyword>
<gene>
    <name evidence="3" type="ORF">K493DRAFT_312184</name>
</gene>
<evidence type="ECO:0000256" key="1">
    <source>
        <dbReference type="SAM" id="MobiDB-lite"/>
    </source>
</evidence>
<protein>
    <submittedName>
        <fullName evidence="3">CRAL/TRIO domain-containing protein</fullName>
    </submittedName>
</protein>
<dbReference type="EMBL" id="MCFE01000061">
    <property type="protein sequence ID" value="ORY02110.1"/>
    <property type="molecule type" value="Genomic_DNA"/>
</dbReference>
<reference evidence="3 4" key="1">
    <citation type="submission" date="2016-07" db="EMBL/GenBank/DDBJ databases">
        <title>Pervasive Adenine N6-methylation of Active Genes in Fungi.</title>
        <authorList>
            <consortium name="DOE Joint Genome Institute"/>
            <person name="Mondo S.J."/>
            <person name="Dannebaum R.O."/>
            <person name="Kuo R.C."/>
            <person name="Labutti K."/>
            <person name="Haridas S."/>
            <person name="Kuo A."/>
            <person name="Salamov A."/>
            <person name="Ahrendt S.R."/>
            <person name="Lipzen A."/>
            <person name="Sullivan W."/>
            <person name="Andreopoulos W.B."/>
            <person name="Clum A."/>
            <person name="Lindquist E."/>
            <person name="Daum C."/>
            <person name="Ramamoorthy G.K."/>
            <person name="Gryganskyi A."/>
            <person name="Culley D."/>
            <person name="Magnuson J.K."/>
            <person name="James T.Y."/>
            <person name="O'Malley M.A."/>
            <person name="Stajich J.E."/>
            <person name="Spatafora J.W."/>
            <person name="Visel A."/>
            <person name="Grigoriev I.V."/>
        </authorList>
    </citation>
    <scope>NUCLEOTIDE SEQUENCE [LARGE SCALE GENOMIC DNA]</scope>
    <source>
        <strain evidence="3 4">CBS 931.73</strain>
    </source>
</reference>
<dbReference type="SMART" id="SM01100">
    <property type="entry name" value="CRAL_TRIO_N"/>
    <property type="match status" value="1"/>
</dbReference>
<dbReference type="PROSITE" id="PS50191">
    <property type="entry name" value="CRAL_TRIO"/>
    <property type="match status" value="1"/>
</dbReference>
<dbReference type="Pfam" id="PF00650">
    <property type="entry name" value="CRAL_TRIO"/>
    <property type="match status" value="1"/>
</dbReference>
<dbReference type="InParanoid" id="A0A1Y1YVQ1"/>
<dbReference type="SMART" id="SM00516">
    <property type="entry name" value="SEC14"/>
    <property type="match status" value="1"/>
</dbReference>
<dbReference type="InterPro" id="IPR011074">
    <property type="entry name" value="CRAL/TRIO_N_dom"/>
</dbReference>